<name>A0AAD7I6C7_9AGAR</name>
<evidence type="ECO:0000313" key="3">
    <source>
        <dbReference type="Proteomes" id="UP001215598"/>
    </source>
</evidence>
<organism evidence="2 3">
    <name type="scientific">Mycena metata</name>
    <dbReference type="NCBI Taxonomy" id="1033252"/>
    <lineage>
        <taxon>Eukaryota</taxon>
        <taxon>Fungi</taxon>
        <taxon>Dikarya</taxon>
        <taxon>Basidiomycota</taxon>
        <taxon>Agaricomycotina</taxon>
        <taxon>Agaricomycetes</taxon>
        <taxon>Agaricomycetidae</taxon>
        <taxon>Agaricales</taxon>
        <taxon>Marasmiineae</taxon>
        <taxon>Mycenaceae</taxon>
        <taxon>Mycena</taxon>
    </lineage>
</organism>
<evidence type="ECO:0000313" key="2">
    <source>
        <dbReference type="EMBL" id="KAJ7736131.1"/>
    </source>
</evidence>
<dbReference type="Proteomes" id="UP001215598">
    <property type="component" value="Unassembled WGS sequence"/>
</dbReference>
<reference evidence="2" key="1">
    <citation type="submission" date="2023-03" db="EMBL/GenBank/DDBJ databases">
        <title>Massive genome expansion in bonnet fungi (Mycena s.s.) driven by repeated elements and novel gene families across ecological guilds.</title>
        <authorList>
            <consortium name="Lawrence Berkeley National Laboratory"/>
            <person name="Harder C.B."/>
            <person name="Miyauchi S."/>
            <person name="Viragh M."/>
            <person name="Kuo A."/>
            <person name="Thoen E."/>
            <person name="Andreopoulos B."/>
            <person name="Lu D."/>
            <person name="Skrede I."/>
            <person name="Drula E."/>
            <person name="Henrissat B."/>
            <person name="Morin E."/>
            <person name="Kohler A."/>
            <person name="Barry K."/>
            <person name="LaButti K."/>
            <person name="Morin E."/>
            <person name="Salamov A."/>
            <person name="Lipzen A."/>
            <person name="Mereny Z."/>
            <person name="Hegedus B."/>
            <person name="Baldrian P."/>
            <person name="Stursova M."/>
            <person name="Weitz H."/>
            <person name="Taylor A."/>
            <person name="Grigoriev I.V."/>
            <person name="Nagy L.G."/>
            <person name="Martin F."/>
            <person name="Kauserud H."/>
        </authorList>
    </citation>
    <scope>NUCLEOTIDE SEQUENCE</scope>
    <source>
        <strain evidence="2">CBHHK182m</strain>
    </source>
</reference>
<evidence type="ECO:0000259" key="1">
    <source>
        <dbReference type="Pfam" id="PF18803"/>
    </source>
</evidence>
<protein>
    <recommendedName>
        <fullName evidence="1">CxC2-like cysteine cluster KDZ transposase-associated domain-containing protein</fullName>
    </recommendedName>
</protein>
<sequence>MDPGLQDLDFTHILQLETEEQERLNLPGSCPTRCETCGEVTGSLYRCRTCFWPRIICRKCTLAGHAEQPLHRIESVPDFKGMTLAMMGLVVLLGHGGGKCPQGVRDADFTVLGLDGAHDVILDFCGCPEAPTRGMQLEAMRLHGWRSEHTALDFEMARYREDLGLITRQPQKKKARKGERKTVVS</sequence>
<dbReference type="InterPro" id="IPR041457">
    <property type="entry name" value="CxC2_KDZ-assoc"/>
</dbReference>
<proteinExistence type="predicted"/>
<dbReference type="AlphaFoldDB" id="A0AAD7I6C7"/>
<gene>
    <name evidence="2" type="ORF">B0H16DRAFT_1730975</name>
</gene>
<dbReference type="EMBL" id="JARKIB010000123">
    <property type="protein sequence ID" value="KAJ7736131.1"/>
    <property type="molecule type" value="Genomic_DNA"/>
</dbReference>
<dbReference type="Pfam" id="PF18803">
    <property type="entry name" value="CxC2"/>
    <property type="match status" value="1"/>
</dbReference>
<accession>A0AAD7I6C7</accession>
<keyword evidence="3" id="KW-1185">Reference proteome</keyword>
<feature type="domain" description="CxC2-like cysteine cluster KDZ transposase-associated" evidence="1">
    <location>
        <begin position="84"/>
        <end position="143"/>
    </location>
</feature>
<comment type="caution">
    <text evidence="2">The sequence shown here is derived from an EMBL/GenBank/DDBJ whole genome shotgun (WGS) entry which is preliminary data.</text>
</comment>